<dbReference type="AlphaFoldDB" id="A0A914S2L3"/>
<dbReference type="Proteomes" id="UP000887564">
    <property type="component" value="Unplaced"/>
</dbReference>
<reference evidence="3" key="1">
    <citation type="submission" date="2022-11" db="UniProtKB">
        <authorList>
            <consortium name="WormBaseParasite"/>
        </authorList>
    </citation>
    <scope>IDENTIFICATION</scope>
</reference>
<evidence type="ECO:0000256" key="1">
    <source>
        <dbReference type="SAM" id="Phobius"/>
    </source>
</evidence>
<dbReference type="WBParaSite" id="PEQ_0001139401-mRNA-1">
    <property type="protein sequence ID" value="PEQ_0001139401-mRNA-1"/>
    <property type="gene ID" value="PEQ_0001139401"/>
</dbReference>
<organism evidence="2 3">
    <name type="scientific">Parascaris equorum</name>
    <name type="common">Equine roundworm</name>
    <dbReference type="NCBI Taxonomy" id="6256"/>
    <lineage>
        <taxon>Eukaryota</taxon>
        <taxon>Metazoa</taxon>
        <taxon>Ecdysozoa</taxon>
        <taxon>Nematoda</taxon>
        <taxon>Chromadorea</taxon>
        <taxon>Rhabditida</taxon>
        <taxon>Spirurina</taxon>
        <taxon>Ascaridomorpha</taxon>
        <taxon>Ascaridoidea</taxon>
        <taxon>Ascarididae</taxon>
        <taxon>Parascaris</taxon>
    </lineage>
</organism>
<keyword evidence="1" id="KW-1133">Transmembrane helix</keyword>
<sequence length="110" mass="12521">MTTPAGAVCGSFKKYKENYIAAATANGFFHFINPFVTSFRDDGHYFRINENSVLVMDPRPTRLPPFGVDQCLLTQFLSRKLAIRQNRQAFLLLAPHLLPNLLFPFLYPPS</sequence>
<protein>
    <submittedName>
        <fullName evidence="3">Uncharacterized protein</fullName>
    </submittedName>
</protein>
<evidence type="ECO:0000313" key="3">
    <source>
        <dbReference type="WBParaSite" id="PEQ_0001139401-mRNA-1"/>
    </source>
</evidence>
<evidence type="ECO:0000313" key="2">
    <source>
        <dbReference type="Proteomes" id="UP000887564"/>
    </source>
</evidence>
<keyword evidence="1" id="KW-0812">Transmembrane</keyword>
<name>A0A914S2L3_PAREQ</name>
<keyword evidence="2" id="KW-1185">Reference proteome</keyword>
<keyword evidence="1" id="KW-0472">Membrane</keyword>
<accession>A0A914S2L3</accession>
<feature type="transmembrane region" description="Helical" evidence="1">
    <location>
        <begin position="89"/>
        <end position="107"/>
    </location>
</feature>
<proteinExistence type="predicted"/>